<evidence type="ECO:0000256" key="2">
    <source>
        <dbReference type="ARBA" id="ARBA00012438"/>
    </source>
</evidence>
<comment type="caution">
    <text evidence="11">The sequence shown here is derived from an EMBL/GenBank/DDBJ whole genome shotgun (WGS) entry which is preliminary data.</text>
</comment>
<gene>
    <name evidence="11" type="ORF">I8751_22425</name>
</gene>
<proteinExistence type="predicted"/>
<keyword evidence="6 11" id="KW-0418">Kinase</keyword>
<organism evidence="11 12">
    <name type="scientific">Atlanticothrix silvestris CENA357</name>
    <dbReference type="NCBI Taxonomy" id="1725252"/>
    <lineage>
        <taxon>Bacteria</taxon>
        <taxon>Bacillati</taxon>
        <taxon>Cyanobacteriota</taxon>
        <taxon>Cyanophyceae</taxon>
        <taxon>Nostocales</taxon>
        <taxon>Nodulariaceae</taxon>
        <taxon>Atlanticothrix</taxon>
        <taxon>Atlanticothrix silvestris</taxon>
    </lineage>
</organism>
<dbReference type="RefSeq" id="WP_214441280.1">
    <property type="nucleotide sequence ID" value="NZ_JAECZB010000092.1"/>
</dbReference>
<sequence length="368" mass="41792">MEPTDYESRLKLLEKTVRILQKKLDRSEADRQQLENASELRESLLKSVIRELEESQISLEKRGNELETALANLKALQMKLVESEKMSALGVLVAGIAHEINNPVSFIYGNLNYAHEYFQDLLRLVELYQHYYPEPVAVIKREIQVIELEFIKQDSIKLFQSMNIGAERITEIVKSLRTFSRLDEADFKSVDIHEGIDSTLIILNNRLKASVNNPNGIKIIKNYGNLPLIECYSGQMNQVFMNIFINAIDALEESLLSTDFSVCNKKITSYKELVNNNPQIQISTDIINNDWVEIRIADNGLGMDDKVKVKLFDPFFTTKDVGKGTGLGLSISYRIINELHGGKLYCHSSPGAGADFVIHIPIRQSKIK</sequence>
<evidence type="ECO:0000256" key="8">
    <source>
        <dbReference type="ARBA" id="ARBA00023012"/>
    </source>
</evidence>
<dbReference type="InterPro" id="IPR003661">
    <property type="entry name" value="HisK_dim/P_dom"/>
</dbReference>
<evidence type="ECO:0000313" key="11">
    <source>
        <dbReference type="EMBL" id="MBH8555052.1"/>
    </source>
</evidence>
<evidence type="ECO:0000256" key="9">
    <source>
        <dbReference type="SAM" id="Coils"/>
    </source>
</evidence>
<evidence type="ECO:0000256" key="1">
    <source>
        <dbReference type="ARBA" id="ARBA00000085"/>
    </source>
</evidence>
<evidence type="ECO:0000256" key="5">
    <source>
        <dbReference type="ARBA" id="ARBA00022741"/>
    </source>
</evidence>
<keyword evidence="12" id="KW-1185">Reference proteome</keyword>
<evidence type="ECO:0000313" key="12">
    <source>
        <dbReference type="Proteomes" id="UP000599391"/>
    </source>
</evidence>
<dbReference type="InterPro" id="IPR004358">
    <property type="entry name" value="Sig_transdc_His_kin-like_C"/>
</dbReference>
<dbReference type="GO" id="GO:0005524">
    <property type="term" value="F:ATP binding"/>
    <property type="evidence" value="ECO:0007669"/>
    <property type="project" value="UniProtKB-KW"/>
</dbReference>
<evidence type="ECO:0000256" key="7">
    <source>
        <dbReference type="ARBA" id="ARBA00022840"/>
    </source>
</evidence>
<evidence type="ECO:0000256" key="3">
    <source>
        <dbReference type="ARBA" id="ARBA00022553"/>
    </source>
</evidence>
<dbReference type="InterPro" id="IPR036097">
    <property type="entry name" value="HisK_dim/P_sf"/>
</dbReference>
<dbReference type="Proteomes" id="UP000599391">
    <property type="component" value="Unassembled WGS sequence"/>
</dbReference>
<dbReference type="SUPFAM" id="SSF47384">
    <property type="entry name" value="Homodimeric domain of signal transducing histidine kinase"/>
    <property type="match status" value="1"/>
</dbReference>
<dbReference type="AlphaFoldDB" id="A0A8J7L7F4"/>
<keyword evidence="5" id="KW-0547">Nucleotide-binding</keyword>
<accession>A0A8J7L7F4</accession>
<comment type="catalytic activity">
    <reaction evidence="1">
        <text>ATP + protein L-histidine = ADP + protein N-phospho-L-histidine.</text>
        <dbReference type="EC" id="2.7.13.3"/>
    </reaction>
</comment>
<dbReference type="Pfam" id="PF02518">
    <property type="entry name" value="HATPase_c"/>
    <property type="match status" value="1"/>
</dbReference>
<dbReference type="Gene3D" id="1.10.287.130">
    <property type="match status" value="1"/>
</dbReference>
<evidence type="ECO:0000256" key="4">
    <source>
        <dbReference type="ARBA" id="ARBA00022679"/>
    </source>
</evidence>
<dbReference type="Gene3D" id="3.30.565.10">
    <property type="entry name" value="Histidine kinase-like ATPase, C-terminal domain"/>
    <property type="match status" value="1"/>
</dbReference>
<dbReference type="CDD" id="cd00082">
    <property type="entry name" value="HisKA"/>
    <property type="match status" value="1"/>
</dbReference>
<dbReference type="InterPro" id="IPR005467">
    <property type="entry name" value="His_kinase_dom"/>
</dbReference>
<dbReference type="EMBL" id="JAECZB010000092">
    <property type="protein sequence ID" value="MBH8555052.1"/>
    <property type="molecule type" value="Genomic_DNA"/>
</dbReference>
<keyword evidence="9" id="KW-0175">Coiled coil</keyword>
<evidence type="ECO:0000256" key="6">
    <source>
        <dbReference type="ARBA" id="ARBA00022777"/>
    </source>
</evidence>
<dbReference type="PANTHER" id="PTHR43065:SF10">
    <property type="entry name" value="PEROXIDE STRESS-ACTIVATED HISTIDINE KINASE MAK3"/>
    <property type="match status" value="1"/>
</dbReference>
<dbReference type="InterPro" id="IPR036890">
    <property type="entry name" value="HATPase_C_sf"/>
</dbReference>
<dbReference type="SMART" id="SM00387">
    <property type="entry name" value="HATPase_c"/>
    <property type="match status" value="1"/>
</dbReference>
<keyword evidence="7" id="KW-0067">ATP-binding</keyword>
<keyword evidence="8" id="KW-0902">Two-component regulatory system</keyword>
<keyword evidence="4" id="KW-0808">Transferase</keyword>
<protein>
    <recommendedName>
        <fullName evidence="2">histidine kinase</fullName>
        <ecNumber evidence="2">2.7.13.3</ecNumber>
    </recommendedName>
</protein>
<name>A0A8J7L7F4_9CYAN</name>
<dbReference type="PROSITE" id="PS50109">
    <property type="entry name" value="HIS_KIN"/>
    <property type="match status" value="1"/>
</dbReference>
<keyword evidence="3" id="KW-0597">Phosphoprotein</keyword>
<evidence type="ECO:0000259" key="10">
    <source>
        <dbReference type="PROSITE" id="PS50109"/>
    </source>
</evidence>
<dbReference type="InterPro" id="IPR003594">
    <property type="entry name" value="HATPase_dom"/>
</dbReference>
<dbReference type="SUPFAM" id="SSF55874">
    <property type="entry name" value="ATPase domain of HSP90 chaperone/DNA topoisomerase II/histidine kinase"/>
    <property type="match status" value="1"/>
</dbReference>
<dbReference type="PANTHER" id="PTHR43065">
    <property type="entry name" value="SENSOR HISTIDINE KINASE"/>
    <property type="match status" value="1"/>
</dbReference>
<feature type="coiled-coil region" evidence="9">
    <location>
        <begin position="10"/>
        <end position="86"/>
    </location>
</feature>
<feature type="domain" description="Histidine kinase" evidence="10">
    <location>
        <begin position="95"/>
        <end position="364"/>
    </location>
</feature>
<dbReference type="GO" id="GO:0000155">
    <property type="term" value="F:phosphorelay sensor kinase activity"/>
    <property type="evidence" value="ECO:0007669"/>
    <property type="project" value="InterPro"/>
</dbReference>
<dbReference type="EC" id="2.7.13.3" evidence="2"/>
<dbReference type="PRINTS" id="PR00344">
    <property type="entry name" value="BCTRLSENSOR"/>
</dbReference>
<reference evidence="11 12" key="1">
    <citation type="journal article" date="2021" name="Int. J. Syst. Evol. Microbiol.">
        <title>Amazonocrinis nigriterrae gen. nov., sp. nov., Atlanticothrix silvestris gen. nov., sp. nov. and Dendronalium phyllosphericum gen. nov., sp. nov., nostocacean cyanobacteria from Brazilian environments.</title>
        <authorList>
            <person name="Alvarenga D.O."/>
            <person name="Andreote A.P.D."/>
            <person name="Branco L.H.Z."/>
            <person name="Delbaje E."/>
            <person name="Cruz R.B."/>
            <person name="Varani A.M."/>
            <person name="Fiore M.F."/>
        </authorList>
    </citation>
    <scope>NUCLEOTIDE SEQUENCE [LARGE SCALE GENOMIC DNA]</scope>
    <source>
        <strain evidence="11 12">CENA357</strain>
    </source>
</reference>